<keyword evidence="6 7" id="KW-0472">Membrane</keyword>
<comment type="subcellular location">
    <subcellularLocation>
        <location evidence="1 7">Cell membrane</location>
        <topology evidence="1 7">Multi-pass membrane protein</topology>
    </subcellularLocation>
</comment>
<feature type="transmembrane region" description="Helical" evidence="7">
    <location>
        <begin position="268"/>
        <end position="285"/>
    </location>
</feature>
<comment type="caution">
    <text evidence="9">The sequence shown here is derived from an EMBL/GenBank/DDBJ whole genome shotgun (WGS) entry which is preliminary data.</text>
</comment>
<evidence type="ECO:0000256" key="6">
    <source>
        <dbReference type="ARBA" id="ARBA00023136"/>
    </source>
</evidence>
<dbReference type="PANTHER" id="PTHR30193:SF37">
    <property type="entry name" value="INNER MEMBRANE ABC TRANSPORTER PERMEASE PROTEIN YCJO"/>
    <property type="match status" value="1"/>
</dbReference>
<evidence type="ECO:0000256" key="4">
    <source>
        <dbReference type="ARBA" id="ARBA00022692"/>
    </source>
</evidence>
<feature type="domain" description="ABC transmembrane type-1" evidence="8">
    <location>
        <begin position="71"/>
        <end position="282"/>
    </location>
</feature>
<dbReference type="Pfam" id="PF00528">
    <property type="entry name" value="BPD_transp_1"/>
    <property type="match status" value="1"/>
</dbReference>
<keyword evidence="5 7" id="KW-1133">Transmembrane helix</keyword>
<dbReference type="Proteomes" id="UP000028123">
    <property type="component" value="Unassembled WGS sequence"/>
</dbReference>
<feature type="transmembrane region" description="Helical" evidence="7">
    <location>
        <begin position="156"/>
        <end position="178"/>
    </location>
</feature>
<accession>A0A081NXQ6</accession>
<evidence type="ECO:0000259" key="8">
    <source>
        <dbReference type="PROSITE" id="PS50928"/>
    </source>
</evidence>
<dbReference type="eggNOG" id="COG1175">
    <property type="taxonomic scope" value="Bacteria"/>
</dbReference>
<dbReference type="PANTHER" id="PTHR30193">
    <property type="entry name" value="ABC TRANSPORTER PERMEASE PROTEIN"/>
    <property type="match status" value="1"/>
</dbReference>
<evidence type="ECO:0000256" key="3">
    <source>
        <dbReference type="ARBA" id="ARBA00022475"/>
    </source>
</evidence>
<proteinExistence type="inferred from homology"/>
<feature type="transmembrane region" description="Helical" evidence="7">
    <location>
        <begin position="71"/>
        <end position="96"/>
    </location>
</feature>
<evidence type="ECO:0000256" key="2">
    <source>
        <dbReference type="ARBA" id="ARBA00022448"/>
    </source>
</evidence>
<dbReference type="Gene3D" id="1.10.3720.10">
    <property type="entry name" value="MetI-like"/>
    <property type="match status" value="1"/>
</dbReference>
<protein>
    <submittedName>
        <fullName evidence="9">ABC transporter permease</fullName>
    </submittedName>
</protein>
<feature type="transmembrane region" description="Helical" evidence="7">
    <location>
        <begin position="20"/>
        <end position="39"/>
    </location>
</feature>
<dbReference type="GO" id="GO:0005886">
    <property type="term" value="C:plasma membrane"/>
    <property type="evidence" value="ECO:0007669"/>
    <property type="project" value="UniProtKB-SubCell"/>
</dbReference>
<evidence type="ECO:0000256" key="5">
    <source>
        <dbReference type="ARBA" id="ARBA00022989"/>
    </source>
</evidence>
<dbReference type="RefSeq" id="WP_036689370.1">
    <property type="nucleotide sequence ID" value="NZ_JNVM01000024.1"/>
</dbReference>
<keyword evidence="2 7" id="KW-0813">Transport</keyword>
<sequence>MKRWLTSQAVQQTVFVGPALLVYAVVMVLPFLLGLYYSFSDWNGVSSRIGWVGLQNYRTILTADPDFGRSFWFTARFTMAVVLISNVLGFLIAYLLSKPLKTRNLLRTIFFMPNVLGGLLLGFIWQFIFTQSFASIGRITGLGFFNLSWLGTEATAFWALVIVSVWQGAGYLMVIYIAGLTNVPKDMLEAAAIDGATSLQALRHIVLPLIMPAVTVCLFLSISWAFKSFDLNFSLTQGGPYKSTESIAMNIYFEAFKNNRYGLGTAKAFVFFVVVTVITLIQVTITKKKEVEM</sequence>
<keyword evidence="4 7" id="KW-0812">Transmembrane</keyword>
<dbReference type="OrthoDB" id="9786413at2"/>
<comment type="similarity">
    <text evidence="7">Belongs to the binding-protein-dependent transport system permease family.</text>
</comment>
<name>A0A081NXQ6_9BACL</name>
<reference evidence="9 10" key="1">
    <citation type="submission" date="2014-06" db="EMBL/GenBank/DDBJ databases">
        <title>Draft genome sequence of Paenibacillus sp. MSt1.</title>
        <authorList>
            <person name="Aw Y.K."/>
            <person name="Ong K.S."/>
            <person name="Gan H.M."/>
            <person name="Lee S.M."/>
        </authorList>
    </citation>
    <scope>NUCLEOTIDE SEQUENCE [LARGE SCALE GENOMIC DNA]</scope>
    <source>
        <strain evidence="9 10">MSt1</strain>
    </source>
</reference>
<feature type="transmembrane region" description="Helical" evidence="7">
    <location>
        <begin position="108"/>
        <end position="128"/>
    </location>
</feature>
<dbReference type="InterPro" id="IPR000515">
    <property type="entry name" value="MetI-like"/>
</dbReference>
<gene>
    <name evidence="9" type="ORF">ET33_17895</name>
</gene>
<dbReference type="EMBL" id="JNVM01000024">
    <property type="protein sequence ID" value="KEQ23229.1"/>
    <property type="molecule type" value="Genomic_DNA"/>
</dbReference>
<dbReference type="GO" id="GO:0055085">
    <property type="term" value="P:transmembrane transport"/>
    <property type="evidence" value="ECO:0007669"/>
    <property type="project" value="InterPro"/>
</dbReference>
<dbReference type="SUPFAM" id="SSF161098">
    <property type="entry name" value="MetI-like"/>
    <property type="match status" value="1"/>
</dbReference>
<dbReference type="InterPro" id="IPR035906">
    <property type="entry name" value="MetI-like_sf"/>
</dbReference>
<dbReference type="InterPro" id="IPR051393">
    <property type="entry name" value="ABC_transporter_permease"/>
</dbReference>
<evidence type="ECO:0000313" key="9">
    <source>
        <dbReference type="EMBL" id="KEQ23229.1"/>
    </source>
</evidence>
<dbReference type="AlphaFoldDB" id="A0A081NXQ6"/>
<dbReference type="CDD" id="cd06261">
    <property type="entry name" value="TM_PBP2"/>
    <property type="match status" value="1"/>
</dbReference>
<organism evidence="9 10">
    <name type="scientific">Paenibacillus tyrfis</name>
    <dbReference type="NCBI Taxonomy" id="1501230"/>
    <lineage>
        <taxon>Bacteria</taxon>
        <taxon>Bacillati</taxon>
        <taxon>Bacillota</taxon>
        <taxon>Bacilli</taxon>
        <taxon>Bacillales</taxon>
        <taxon>Paenibacillaceae</taxon>
        <taxon>Paenibacillus</taxon>
    </lineage>
</organism>
<keyword evidence="3" id="KW-1003">Cell membrane</keyword>
<evidence type="ECO:0000313" key="10">
    <source>
        <dbReference type="Proteomes" id="UP000028123"/>
    </source>
</evidence>
<feature type="transmembrane region" description="Helical" evidence="7">
    <location>
        <begin position="205"/>
        <end position="226"/>
    </location>
</feature>
<evidence type="ECO:0000256" key="1">
    <source>
        <dbReference type="ARBA" id="ARBA00004651"/>
    </source>
</evidence>
<evidence type="ECO:0000256" key="7">
    <source>
        <dbReference type="RuleBase" id="RU363032"/>
    </source>
</evidence>
<dbReference type="PROSITE" id="PS50928">
    <property type="entry name" value="ABC_TM1"/>
    <property type="match status" value="1"/>
</dbReference>
<keyword evidence="10" id="KW-1185">Reference proteome</keyword>